<evidence type="ECO:0000313" key="3">
    <source>
        <dbReference type="EMBL" id="AZJ31410.1"/>
    </source>
</evidence>
<feature type="domain" description="Bvu-2165-like IHF-HU-like DNA-binding" evidence="2">
    <location>
        <begin position="40"/>
        <end position="149"/>
    </location>
</feature>
<dbReference type="Proteomes" id="UP000269693">
    <property type="component" value="Chromosome"/>
</dbReference>
<dbReference type="InterPro" id="IPR049893">
    <property type="entry name" value="Bvu_2165-like_IHF-HU-DNA_bdg"/>
</dbReference>
<dbReference type="Pfam" id="PF14848">
    <property type="entry name" value="HU-DNA_bdg"/>
    <property type="match status" value="1"/>
</dbReference>
<dbReference type="EMBL" id="CP032544">
    <property type="protein sequence ID" value="AZJ31410.1"/>
    <property type="molecule type" value="Genomic_DNA"/>
</dbReference>
<feature type="domain" description="DUF4469" evidence="1">
    <location>
        <begin position="168"/>
        <end position="254"/>
    </location>
</feature>
<keyword evidence="4" id="KW-1185">Reference proteome</keyword>
<organism evidence="3 4">
    <name type="scientific">Tenacibaculum mesophilum</name>
    <dbReference type="NCBI Taxonomy" id="104268"/>
    <lineage>
        <taxon>Bacteria</taxon>
        <taxon>Pseudomonadati</taxon>
        <taxon>Bacteroidota</taxon>
        <taxon>Flavobacteriia</taxon>
        <taxon>Flavobacteriales</taxon>
        <taxon>Flavobacteriaceae</taxon>
        <taxon>Tenacibaculum</taxon>
    </lineage>
</organism>
<evidence type="ECO:0000259" key="2">
    <source>
        <dbReference type="Pfam" id="PF14848"/>
    </source>
</evidence>
<proteinExistence type="predicted"/>
<sequence length="273" mass="30660">MNNTKVSNCFGIYWLLLQYASCYYPKKNLKEKVNNLKINMMKYYLIENKLTDETNYSARILTERTINQDELIDKMLSKRNLVSKTDIVAVLNSYYEEIIESIEEGDNINLPLLNIGYSISGVFDTEEDGFNPDTHKLHVNLNSGKLINEIKDDIPLQKVTAPITNTVITNLKDITTATTNTTLSANGLFELNGLRLKVAGDLPEVGLYFVAEDGTETKVSYLAQNSYKKIIGQVPALTAGNYRVRVKTQATSSIDIYLKDIRVSDSSFTVTVA</sequence>
<reference evidence="3 4" key="1">
    <citation type="submission" date="2018-09" db="EMBL/GenBank/DDBJ databases">
        <title>Insights into the microbiota of Asian seabass (Lates calcarifer) with tenacibaculosis symptoms and description of sp. nov. Tenacibaculum singaporense.</title>
        <authorList>
            <person name="Miyake S."/>
            <person name="Soh M."/>
            <person name="Azman M.N."/>
            <person name="Ngoh S.Y."/>
            <person name="Orban L."/>
            <person name="Seedorf H."/>
        </authorList>
    </citation>
    <scope>NUCLEOTIDE SEQUENCE [LARGE SCALE GENOMIC DNA]</scope>
    <source>
        <strain evidence="3 4">DSM 13764</strain>
    </source>
</reference>
<name>A0ABM7CCF2_9FLAO</name>
<dbReference type="Pfam" id="PF14734">
    <property type="entry name" value="DUF4469"/>
    <property type="match status" value="1"/>
</dbReference>
<protein>
    <submittedName>
        <fullName evidence="3">DUF4469 domain-containing protein</fullName>
    </submittedName>
</protein>
<accession>A0ABM7CCF2</accession>
<dbReference type="Gene3D" id="2.70.50.70">
    <property type="match status" value="1"/>
</dbReference>
<evidence type="ECO:0000259" key="1">
    <source>
        <dbReference type="Pfam" id="PF14734"/>
    </source>
</evidence>
<evidence type="ECO:0000313" key="4">
    <source>
        <dbReference type="Proteomes" id="UP000269693"/>
    </source>
</evidence>
<dbReference type="InterPro" id="IPR027824">
    <property type="entry name" value="DUF4469"/>
</dbReference>
<gene>
    <name evidence="3" type="ORF">D6200_02010</name>
</gene>